<dbReference type="RefSeq" id="WP_253874389.1">
    <property type="nucleotide sequence ID" value="NZ_BAABHM010000009.1"/>
</dbReference>
<comment type="caution">
    <text evidence="2">The sequence shown here is derived from an EMBL/GenBank/DDBJ whole genome shotgun (WGS) entry which is preliminary data.</text>
</comment>
<proteinExistence type="inferred from homology"/>
<dbReference type="Proteomes" id="UP001500843">
    <property type="component" value="Unassembled WGS sequence"/>
</dbReference>
<accession>A0ABP8WZK9</accession>
<evidence type="ECO:0000313" key="2">
    <source>
        <dbReference type="EMBL" id="GAA4697277.1"/>
    </source>
</evidence>
<organism evidence="2 3">
    <name type="scientific">Promicromonospora umidemergens</name>
    <dbReference type="NCBI Taxonomy" id="629679"/>
    <lineage>
        <taxon>Bacteria</taxon>
        <taxon>Bacillati</taxon>
        <taxon>Actinomycetota</taxon>
        <taxon>Actinomycetes</taxon>
        <taxon>Micrococcales</taxon>
        <taxon>Promicromonosporaceae</taxon>
        <taxon>Promicromonospora</taxon>
    </lineage>
</organism>
<keyword evidence="3" id="KW-1185">Reference proteome</keyword>
<sequence length="436" mass="46131">MTNSTAPAMDPGLTLAGSGFGRSPMRLHDPADLPLLADVLAARDVDAAWSGLRERWGDVAPVDLGSGARAWLVTGYQTIVMLARESGMVTTETSAWNGGPERSLPAPLRSLFRPWAGQTVETVSGPVHARLRVPLDEVLALVDGAEIGRVTRDVCDEIVARWGDLARNDPAHEVDLMREYVAPVTHLVFGTVLGLDTATGRQVFELADALAAGQGDASSVDELSFLLGGQVMGRDASGGLTPAGLLAQHPTYEGADEAVLGMLSLATGASRGLQAWLGQTLLLALSDEGFLRRLAGGRLGTDEALDEVLWNASPVTALAPRFAVKDGHLFGESAYVERGDAVLLAVGAAASDPKIRGEGTWDELGNRAHLAWGAGSHRCPAPGQARLIVRTAVEMLLRQVEPVLATGVEEIRWVPDFRFRRPQSLPVTFRPTGAGG</sequence>
<protein>
    <submittedName>
        <fullName evidence="2">Cytochrome P450</fullName>
    </submittedName>
</protein>
<gene>
    <name evidence="2" type="ORF">GCM10023198_16810</name>
</gene>
<evidence type="ECO:0000313" key="3">
    <source>
        <dbReference type="Proteomes" id="UP001500843"/>
    </source>
</evidence>
<dbReference type="PANTHER" id="PTHR46696:SF1">
    <property type="entry name" value="CYTOCHROME P450 YJIB-RELATED"/>
    <property type="match status" value="1"/>
</dbReference>
<reference evidence="3" key="1">
    <citation type="journal article" date="2019" name="Int. J. Syst. Evol. Microbiol.">
        <title>The Global Catalogue of Microorganisms (GCM) 10K type strain sequencing project: providing services to taxonomists for standard genome sequencing and annotation.</title>
        <authorList>
            <consortium name="The Broad Institute Genomics Platform"/>
            <consortium name="The Broad Institute Genome Sequencing Center for Infectious Disease"/>
            <person name="Wu L."/>
            <person name="Ma J."/>
        </authorList>
    </citation>
    <scope>NUCLEOTIDE SEQUENCE [LARGE SCALE GENOMIC DNA]</scope>
    <source>
        <strain evidence="3">JCM 17975</strain>
    </source>
</reference>
<dbReference type="EMBL" id="BAABHM010000009">
    <property type="protein sequence ID" value="GAA4697277.1"/>
    <property type="molecule type" value="Genomic_DNA"/>
</dbReference>
<name>A0ABP8WZK9_9MICO</name>
<dbReference type="PANTHER" id="PTHR46696">
    <property type="entry name" value="P450, PUTATIVE (EUROFUNG)-RELATED"/>
    <property type="match status" value="1"/>
</dbReference>
<dbReference type="InterPro" id="IPR036396">
    <property type="entry name" value="Cyt_P450_sf"/>
</dbReference>
<evidence type="ECO:0000256" key="1">
    <source>
        <dbReference type="ARBA" id="ARBA00010617"/>
    </source>
</evidence>
<dbReference type="Gene3D" id="1.10.630.10">
    <property type="entry name" value="Cytochrome P450"/>
    <property type="match status" value="1"/>
</dbReference>
<dbReference type="SUPFAM" id="SSF48264">
    <property type="entry name" value="Cytochrome P450"/>
    <property type="match status" value="1"/>
</dbReference>
<comment type="similarity">
    <text evidence="1">Belongs to the cytochrome P450 family.</text>
</comment>